<dbReference type="GO" id="GO:0006508">
    <property type="term" value="P:proteolysis"/>
    <property type="evidence" value="ECO:0007669"/>
    <property type="project" value="InterPro"/>
</dbReference>
<dbReference type="Pfam" id="PF02113">
    <property type="entry name" value="Peptidase_S13"/>
    <property type="match status" value="1"/>
</dbReference>
<dbReference type="GO" id="GO:0000270">
    <property type="term" value="P:peptidoglycan metabolic process"/>
    <property type="evidence" value="ECO:0007669"/>
    <property type="project" value="TreeGrafter"/>
</dbReference>
<comment type="similarity">
    <text evidence="1">Belongs to the peptidase S13 family.</text>
</comment>
<dbReference type="OrthoDB" id="9802627at2"/>
<dbReference type="Gene3D" id="3.40.710.10">
    <property type="entry name" value="DD-peptidase/beta-lactamase superfamily"/>
    <property type="match status" value="2"/>
</dbReference>
<feature type="signal peptide" evidence="3">
    <location>
        <begin position="1"/>
        <end position="22"/>
    </location>
</feature>
<dbReference type="AlphaFoldDB" id="A0A073AYU8"/>
<keyword evidence="4" id="KW-0645">Protease</keyword>
<dbReference type="GO" id="GO:0004185">
    <property type="term" value="F:serine-type carboxypeptidase activity"/>
    <property type="evidence" value="ECO:0007669"/>
    <property type="project" value="InterPro"/>
</dbReference>
<name>A0A073AYU8_9PSEU</name>
<sequence>MRRRSVLAAGLAATLGASVLLAGPISAGPVGEDALRADLDEILADPRLDGAHVGVVVRDPVSGEVLYSRQARQRVTPASNAKLLTSAAALEALGPDHRFRTEVLAAGEQVGSVLRGDLYLRGTGDPTMLAADYDALAEQVADAGIRAVQGRLLADDSFFDDVPLGTGWMWDDEPYYYAAPISALTASPNTDYDSGTAIVQVAPTAEGQPAEVRLDPPTSVLRVENRVRTAAAGTEPDVSVQREHGSTTVVVSGTVPAGAEPVEDFTTVPDPTAYAADLFAQALQRHGVTVADPAGRAVVPAGARVVAQRQSMPLGELLVPFMKLSNNGHAEILVKTMGRVERGVGSWDAGLAVLNDELRGLGVEPDVLCMVDGSGLSTMDGVTPEQLAVLLDNARERPWFQVWYDSLPVAGAADRMTGGTLRNRMGGTAAENNVHAKTGSLTGVTSLSGYVTAANGQPLVFSVVFNQFLGNAPKDLEDSIAVRLAEYSGPDERPSGRPAVPNSRYLVDNPATPVDETSLECSWLKAC</sequence>
<evidence type="ECO:0000256" key="1">
    <source>
        <dbReference type="ARBA" id="ARBA00006096"/>
    </source>
</evidence>
<keyword evidence="2" id="KW-0378">Hydrolase</keyword>
<feature type="chain" id="PRO_5039492637" evidence="3">
    <location>
        <begin position="23"/>
        <end position="527"/>
    </location>
</feature>
<dbReference type="SMR" id="A0A073AYU8"/>
<organism evidence="4 5">
    <name type="scientific">Saccharopolyspora rectivirgula</name>
    <dbReference type="NCBI Taxonomy" id="28042"/>
    <lineage>
        <taxon>Bacteria</taxon>
        <taxon>Bacillati</taxon>
        <taxon>Actinomycetota</taxon>
        <taxon>Actinomycetes</taxon>
        <taxon>Pseudonocardiales</taxon>
        <taxon>Pseudonocardiaceae</taxon>
        <taxon>Saccharopolyspora</taxon>
    </lineage>
</organism>
<dbReference type="PANTHER" id="PTHR30023">
    <property type="entry name" value="D-ALANYL-D-ALANINE CARBOXYPEPTIDASE"/>
    <property type="match status" value="1"/>
</dbReference>
<dbReference type="InterPro" id="IPR000667">
    <property type="entry name" value="Peptidase_S13"/>
</dbReference>
<evidence type="ECO:0000313" key="4">
    <source>
        <dbReference type="EMBL" id="KEI44506.1"/>
    </source>
</evidence>
<dbReference type="Gene3D" id="3.50.80.20">
    <property type="entry name" value="D-Ala-D-Ala carboxypeptidase C, peptidase S13"/>
    <property type="match status" value="1"/>
</dbReference>
<dbReference type="PRINTS" id="PR00922">
    <property type="entry name" value="DADACBPTASE3"/>
</dbReference>
<evidence type="ECO:0000313" key="5">
    <source>
        <dbReference type="Proteomes" id="UP000031419"/>
    </source>
</evidence>
<dbReference type="STRING" id="28042.GU90_10085"/>
<dbReference type="PANTHER" id="PTHR30023:SF0">
    <property type="entry name" value="PENICILLIN-SENSITIVE CARBOXYPEPTIDASE A"/>
    <property type="match status" value="1"/>
</dbReference>
<dbReference type="NCBIfam" id="TIGR00666">
    <property type="entry name" value="PBP4"/>
    <property type="match status" value="1"/>
</dbReference>
<comment type="caution">
    <text evidence="4">The sequence shown here is derived from an EMBL/GenBank/DDBJ whole genome shotgun (WGS) entry which is preliminary data.</text>
</comment>
<keyword evidence="3" id="KW-0732">Signal</keyword>
<protein>
    <submittedName>
        <fullName evidence="4">D-alanyl-D-alanine carboxypeptidase</fullName>
    </submittedName>
</protein>
<keyword evidence="5" id="KW-1185">Reference proteome</keyword>
<evidence type="ECO:0000256" key="3">
    <source>
        <dbReference type="SAM" id="SignalP"/>
    </source>
</evidence>
<dbReference type="InterPro" id="IPR012338">
    <property type="entry name" value="Beta-lactam/transpept-like"/>
</dbReference>
<evidence type="ECO:0000256" key="2">
    <source>
        <dbReference type="ARBA" id="ARBA00022801"/>
    </source>
</evidence>
<dbReference type="RefSeq" id="WP_029719435.1">
    <property type="nucleotide sequence ID" value="NZ_JNVU01000025.1"/>
</dbReference>
<proteinExistence type="inferred from homology"/>
<keyword evidence="4" id="KW-0121">Carboxypeptidase</keyword>
<reference evidence="4 5" key="1">
    <citation type="submission" date="2014-06" db="EMBL/GenBank/DDBJ databases">
        <title>Saccharopolyspora rectivirgula DSM-43113 Genome sequencing.</title>
        <authorList>
            <person name="Barrera C."/>
            <person name="Millon L."/>
            <person name="Rognon B."/>
            <person name="Zaugg C."/>
            <person name="Monod M."/>
        </authorList>
    </citation>
    <scope>NUCLEOTIDE SEQUENCE [LARGE SCALE GENOMIC DNA]</scope>
    <source>
        <strain evidence="4 5">DSM 43113</strain>
    </source>
</reference>
<dbReference type="EMBL" id="JNVU01000025">
    <property type="protein sequence ID" value="KEI44506.1"/>
    <property type="molecule type" value="Genomic_DNA"/>
</dbReference>
<gene>
    <name evidence="4" type="ORF">GU90_10085</name>
</gene>
<dbReference type="eggNOG" id="COG2027">
    <property type="taxonomic scope" value="Bacteria"/>
</dbReference>
<dbReference type="Proteomes" id="UP000031419">
    <property type="component" value="Unassembled WGS sequence"/>
</dbReference>
<accession>A0A073AYU8</accession>
<dbReference type="SUPFAM" id="SSF56601">
    <property type="entry name" value="beta-lactamase/transpeptidase-like"/>
    <property type="match status" value="1"/>
</dbReference>